<proteinExistence type="predicted"/>
<protein>
    <submittedName>
        <fullName evidence="1">Uncharacterized protein</fullName>
    </submittedName>
</protein>
<accession>A0A4Q7PN65</accession>
<organism evidence="1 2">
    <name type="scientific">Cuneatibacter caecimuris</name>
    <dbReference type="NCBI Taxonomy" id="1796618"/>
    <lineage>
        <taxon>Bacteria</taxon>
        <taxon>Bacillati</taxon>
        <taxon>Bacillota</taxon>
        <taxon>Clostridia</taxon>
        <taxon>Lachnospirales</taxon>
        <taxon>Lachnospiraceae</taxon>
        <taxon>Cuneatibacter</taxon>
    </lineage>
</organism>
<dbReference type="Proteomes" id="UP000292927">
    <property type="component" value="Unassembled WGS sequence"/>
</dbReference>
<keyword evidence="2" id="KW-1185">Reference proteome</keyword>
<name>A0A4Q7PN65_9FIRM</name>
<reference evidence="1 2" key="1">
    <citation type="submission" date="2019-02" db="EMBL/GenBank/DDBJ databases">
        <title>Genomic Encyclopedia of Type Strains, Phase IV (KMG-IV): sequencing the most valuable type-strain genomes for metagenomic binning, comparative biology and taxonomic classification.</title>
        <authorList>
            <person name="Goeker M."/>
        </authorList>
    </citation>
    <scope>NUCLEOTIDE SEQUENCE [LARGE SCALE GENOMIC DNA]</scope>
    <source>
        <strain evidence="1 2">DSM 29486</strain>
    </source>
</reference>
<evidence type="ECO:0000313" key="2">
    <source>
        <dbReference type="Proteomes" id="UP000292927"/>
    </source>
</evidence>
<dbReference type="EMBL" id="SGXF01000001">
    <property type="protein sequence ID" value="RZT02304.1"/>
    <property type="molecule type" value="Genomic_DNA"/>
</dbReference>
<evidence type="ECO:0000313" key="1">
    <source>
        <dbReference type="EMBL" id="RZT02304.1"/>
    </source>
</evidence>
<gene>
    <name evidence="1" type="ORF">EV209_0415</name>
</gene>
<dbReference type="RefSeq" id="WP_130432561.1">
    <property type="nucleotide sequence ID" value="NZ_SGXF01000001.1"/>
</dbReference>
<sequence>MDEKLKKVKTANGLVMYLAEHSMENAEYDPESREYIMSLVQKMGLSKSVLRTHYDIRKK</sequence>
<dbReference type="OrthoDB" id="9957309at2"/>
<dbReference type="AlphaFoldDB" id="A0A4Q7PN65"/>
<comment type="caution">
    <text evidence="1">The sequence shown here is derived from an EMBL/GenBank/DDBJ whole genome shotgun (WGS) entry which is preliminary data.</text>
</comment>